<dbReference type="PANTHER" id="PTHR31094">
    <property type="entry name" value="RIKEN CDNA 2310061I04 GENE"/>
    <property type="match status" value="1"/>
</dbReference>
<protein>
    <submittedName>
        <fullName evidence="2">Uncharacterized protein</fullName>
    </submittedName>
</protein>
<dbReference type="Pfam" id="PF10184">
    <property type="entry name" value="DUF2358"/>
    <property type="match status" value="1"/>
</dbReference>
<dbReference type="Proteomes" id="UP000728032">
    <property type="component" value="Unassembled WGS sequence"/>
</dbReference>
<dbReference type="PANTHER" id="PTHR31094:SF2">
    <property type="entry name" value="RIKEN CDNA 2310061I04 GENE"/>
    <property type="match status" value="1"/>
</dbReference>
<evidence type="ECO:0000313" key="3">
    <source>
        <dbReference type="Proteomes" id="UP000728032"/>
    </source>
</evidence>
<dbReference type="InterPro" id="IPR018790">
    <property type="entry name" value="DUF2358"/>
</dbReference>
<evidence type="ECO:0000256" key="1">
    <source>
        <dbReference type="SAM" id="MobiDB-lite"/>
    </source>
</evidence>
<name>A0A7R9MFN4_9ACAR</name>
<gene>
    <name evidence="2" type="ORF">ONB1V03_LOCUS15963</name>
</gene>
<organism evidence="2">
    <name type="scientific">Oppiella nova</name>
    <dbReference type="NCBI Taxonomy" id="334625"/>
    <lineage>
        <taxon>Eukaryota</taxon>
        <taxon>Metazoa</taxon>
        <taxon>Ecdysozoa</taxon>
        <taxon>Arthropoda</taxon>
        <taxon>Chelicerata</taxon>
        <taxon>Arachnida</taxon>
        <taxon>Acari</taxon>
        <taxon>Acariformes</taxon>
        <taxon>Sarcoptiformes</taxon>
        <taxon>Oribatida</taxon>
        <taxon>Brachypylina</taxon>
        <taxon>Oppioidea</taxon>
        <taxon>Oppiidae</taxon>
        <taxon>Oppiella</taxon>
    </lineage>
</organism>
<reference evidence="2" key="1">
    <citation type="submission" date="2020-11" db="EMBL/GenBank/DDBJ databases">
        <authorList>
            <person name="Tran Van P."/>
        </authorList>
    </citation>
    <scope>NUCLEOTIDE SEQUENCE</scope>
</reference>
<keyword evidence="3" id="KW-1185">Reference proteome</keyword>
<dbReference type="EMBL" id="CAJPVJ010017222">
    <property type="protein sequence ID" value="CAG2176529.1"/>
    <property type="molecule type" value="Genomic_DNA"/>
</dbReference>
<dbReference type="OrthoDB" id="44820at2759"/>
<evidence type="ECO:0000313" key="2">
    <source>
        <dbReference type="EMBL" id="CAD7659367.1"/>
    </source>
</evidence>
<dbReference type="AlphaFoldDB" id="A0A7R9MFN4"/>
<dbReference type="EMBL" id="OC932047">
    <property type="protein sequence ID" value="CAD7659367.1"/>
    <property type="molecule type" value="Genomic_DNA"/>
</dbReference>
<sequence>MTSFAEKAVICAEKPFIRHKTRVFLTAIWGQMFATKVALISHSIHSTRVRPLLTTRRLSTHTTNTNTSNTANNSQPSNDRDRLHNVYQQLSASLPRFFVTQHCFHVYSPHVVFEDNIRHVKTMGLNAYIKQIAFIKIWAHLKYSSKSLNVLKITEHPEDMTVRVRWRIVGTPGLGVIFMFWKYRFWSPGNSMSKDNSQWTDGFSVFSMGADGLIHRHTVEKVIPIIMPDEERQPSKAPNNIRGKNLAFIVGIVPQVSHFDLNYQQLVSKLLELTTKYCSFG</sequence>
<feature type="compositionally biased region" description="Low complexity" evidence="1">
    <location>
        <begin position="61"/>
        <end position="74"/>
    </location>
</feature>
<accession>A0A7R9MFN4</accession>
<proteinExistence type="predicted"/>
<feature type="region of interest" description="Disordered" evidence="1">
    <location>
        <begin position="61"/>
        <end position="80"/>
    </location>
</feature>